<evidence type="ECO:0000313" key="11">
    <source>
        <dbReference type="EMBL" id="KAH7404000.1"/>
    </source>
</evidence>
<keyword evidence="4 9" id="KW-0732">Signal</keyword>
<evidence type="ECO:0000256" key="4">
    <source>
        <dbReference type="ARBA" id="ARBA00022729"/>
    </source>
</evidence>
<protein>
    <recommendedName>
        <fullName evidence="10">GOLD domain-containing protein</fullName>
    </recommendedName>
</protein>
<feature type="domain" description="GOLD" evidence="10">
    <location>
        <begin position="34"/>
        <end position="120"/>
    </location>
</feature>
<sequence>MGMMTITRMFTVAMMVVTLFLQSAMAIEFLLSKEECFVQNVDYEGDLVHVSYVVVRTQNAWDYDVPGIDVSIEGPGNFRRDIQDQPSDKIEFTAHKSGPYKICLKNKSPYAETVDIDVHVGHIPYYDEKVKNDHVDPLMGQIARLEEAIYSVQFEQHWLYAQTERQATLNEKLGRRLIYKAVWEALALIGASILQVYLLQRLFSKKLSNSRV</sequence>
<dbReference type="AlphaFoldDB" id="A0A8T2T4D5"/>
<dbReference type="Proteomes" id="UP000825935">
    <property type="component" value="Chromosome 15"/>
</dbReference>
<comment type="subcellular location">
    <subcellularLocation>
        <location evidence="1 7">Membrane</location>
        <topology evidence="1 7">Single-pass type I membrane protein</topology>
    </subcellularLocation>
</comment>
<keyword evidence="12" id="KW-1185">Reference proteome</keyword>
<dbReference type="SMART" id="SM01190">
    <property type="entry name" value="EMP24_GP25L"/>
    <property type="match status" value="1"/>
</dbReference>
<dbReference type="GO" id="GO:0016020">
    <property type="term" value="C:membrane"/>
    <property type="evidence" value="ECO:0007669"/>
    <property type="project" value="UniProtKB-SubCell"/>
</dbReference>
<evidence type="ECO:0000256" key="9">
    <source>
        <dbReference type="SAM" id="SignalP"/>
    </source>
</evidence>
<comment type="caution">
    <text evidence="11">The sequence shown here is derived from an EMBL/GenBank/DDBJ whole genome shotgun (WGS) entry which is preliminary data.</text>
</comment>
<evidence type="ECO:0000256" key="8">
    <source>
        <dbReference type="SAM" id="Phobius"/>
    </source>
</evidence>
<evidence type="ECO:0000313" key="12">
    <source>
        <dbReference type="Proteomes" id="UP000825935"/>
    </source>
</evidence>
<keyword evidence="6 8" id="KW-0472">Membrane</keyword>
<dbReference type="OrthoDB" id="1929172at2759"/>
<dbReference type="OMA" id="PSWRAVC"/>
<comment type="similarity">
    <text evidence="2 7">Belongs to the EMP24/GP25L family.</text>
</comment>
<evidence type="ECO:0000256" key="3">
    <source>
        <dbReference type="ARBA" id="ARBA00022692"/>
    </source>
</evidence>
<feature type="transmembrane region" description="Helical" evidence="8">
    <location>
        <begin position="177"/>
        <end position="199"/>
    </location>
</feature>
<reference evidence="11" key="1">
    <citation type="submission" date="2021-08" db="EMBL/GenBank/DDBJ databases">
        <title>WGS assembly of Ceratopteris richardii.</title>
        <authorList>
            <person name="Marchant D.B."/>
            <person name="Chen G."/>
            <person name="Jenkins J."/>
            <person name="Shu S."/>
            <person name="Leebens-Mack J."/>
            <person name="Grimwood J."/>
            <person name="Schmutz J."/>
            <person name="Soltis P."/>
            <person name="Soltis D."/>
            <person name="Chen Z.-H."/>
        </authorList>
    </citation>
    <scope>NUCLEOTIDE SEQUENCE</scope>
    <source>
        <strain evidence="11">Whitten #5841</strain>
        <tissue evidence="11">Leaf</tissue>
    </source>
</reference>
<gene>
    <name evidence="11" type="ORF">KP509_15G004700</name>
</gene>
<dbReference type="PROSITE" id="PS50866">
    <property type="entry name" value="GOLD"/>
    <property type="match status" value="1"/>
</dbReference>
<dbReference type="InterPro" id="IPR015720">
    <property type="entry name" value="Emp24-like"/>
</dbReference>
<evidence type="ECO:0000256" key="2">
    <source>
        <dbReference type="ARBA" id="ARBA00007104"/>
    </source>
</evidence>
<evidence type="ECO:0000259" key="10">
    <source>
        <dbReference type="PROSITE" id="PS50866"/>
    </source>
</evidence>
<evidence type="ECO:0000256" key="1">
    <source>
        <dbReference type="ARBA" id="ARBA00004479"/>
    </source>
</evidence>
<evidence type="ECO:0000256" key="6">
    <source>
        <dbReference type="ARBA" id="ARBA00023136"/>
    </source>
</evidence>
<feature type="chain" id="PRO_5035779337" description="GOLD domain-containing protein" evidence="9">
    <location>
        <begin position="27"/>
        <end position="212"/>
    </location>
</feature>
<proteinExistence type="inferred from homology"/>
<accession>A0A8T2T4D5</accession>
<dbReference type="Pfam" id="PF01105">
    <property type="entry name" value="EMP24_GP25L"/>
    <property type="match status" value="1"/>
</dbReference>
<dbReference type="EMBL" id="CM035420">
    <property type="protein sequence ID" value="KAH7404000.1"/>
    <property type="molecule type" value="Genomic_DNA"/>
</dbReference>
<evidence type="ECO:0000256" key="7">
    <source>
        <dbReference type="RuleBase" id="RU003827"/>
    </source>
</evidence>
<organism evidence="11 12">
    <name type="scientific">Ceratopteris richardii</name>
    <name type="common">Triangle waterfern</name>
    <dbReference type="NCBI Taxonomy" id="49495"/>
    <lineage>
        <taxon>Eukaryota</taxon>
        <taxon>Viridiplantae</taxon>
        <taxon>Streptophyta</taxon>
        <taxon>Embryophyta</taxon>
        <taxon>Tracheophyta</taxon>
        <taxon>Polypodiopsida</taxon>
        <taxon>Polypodiidae</taxon>
        <taxon>Polypodiales</taxon>
        <taxon>Pteridineae</taxon>
        <taxon>Pteridaceae</taxon>
        <taxon>Parkerioideae</taxon>
        <taxon>Ceratopteris</taxon>
    </lineage>
</organism>
<evidence type="ECO:0000256" key="5">
    <source>
        <dbReference type="ARBA" id="ARBA00022989"/>
    </source>
</evidence>
<dbReference type="PANTHER" id="PTHR22811">
    <property type="entry name" value="TRANSMEMBRANE EMP24 DOMAIN-CONTAINING PROTEIN"/>
    <property type="match status" value="1"/>
</dbReference>
<keyword evidence="3 7" id="KW-0812">Transmembrane</keyword>
<keyword evidence="5 8" id="KW-1133">Transmembrane helix</keyword>
<dbReference type="InterPro" id="IPR009038">
    <property type="entry name" value="GOLD_dom"/>
</dbReference>
<feature type="signal peptide" evidence="9">
    <location>
        <begin position="1"/>
        <end position="26"/>
    </location>
</feature>
<name>A0A8T2T4D5_CERRI</name>